<keyword evidence="5" id="KW-0808">Transferase</keyword>
<keyword evidence="16" id="KW-1185">Reference proteome</keyword>
<keyword evidence="7" id="KW-0479">Metal-binding</keyword>
<evidence type="ECO:0000256" key="9">
    <source>
        <dbReference type="ARBA" id="ARBA00022786"/>
    </source>
</evidence>
<evidence type="ECO:0000256" key="6">
    <source>
        <dbReference type="ARBA" id="ARBA00022692"/>
    </source>
</evidence>
<dbReference type="GO" id="GO:0061630">
    <property type="term" value="F:ubiquitin protein ligase activity"/>
    <property type="evidence" value="ECO:0007669"/>
    <property type="project" value="UniProtKB-EC"/>
</dbReference>
<reference evidence="17" key="1">
    <citation type="submission" date="2025-08" db="UniProtKB">
        <authorList>
            <consortium name="RefSeq"/>
        </authorList>
    </citation>
    <scope>IDENTIFICATION</scope>
</reference>
<feature type="transmembrane region" description="Helical" evidence="14">
    <location>
        <begin position="12"/>
        <end position="38"/>
    </location>
</feature>
<dbReference type="SMART" id="SM00184">
    <property type="entry name" value="RING"/>
    <property type="match status" value="1"/>
</dbReference>
<dbReference type="GO" id="GO:0016567">
    <property type="term" value="P:protein ubiquitination"/>
    <property type="evidence" value="ECO:0007669"/>
    <property type="project" value="InterPro"/>
</dbReference>
<dbReference type="Proteomes" id="UP001515500">
    <property type="component" value="Chromosome 11"/>
</dbReference>
<gene>
    <name evidence="17" type="primary">LOC120272356</name>
</gene>
<protein>
    <recommendedName>
        <fullName evidence="4">RING-type E3 ubiquitin transferase</fullName>
        <ecNumber evidence="4">2.3.2.27</ecNumber>
    </recommendedName>
</protein>
<evidence type="ECO:0000256" key="7">
    <source>
        <dbReference type="ARBA" id="ARBA00022723"/>
    </source>
</evidence>
<proteinExistence type="predicted"/>
<keyword evidence="11 14" id="KW-1133">Transmembrane helix</keyword>
<evidence type="ECO:0000256" key="8">
    <source>
        <dbReference type="ARBA" id="ARBA00022771"/>
    </source>
</evidence>
<comment type="subcellular location">
    <subcellularLocation>
        <location evidence="2">Membrane</location>
        <topology evidence="2">Single-pass membrane protein</topology>
    </subcellularLocation>
</comment>
<name>A0AB40C8J7_DIOCR</name>
<comment type="catalytic activity">
    <reaction evidence="1">
        <text>S-ubiquitinyl-[E2 ubiquitin-conjugating enzyme]-L-cysteine + [acceptor protein]-L-lysine = [E2 ubiquitin-conjugating enzyme]-L-cysteine + N(6)-ubiquitinyl-[acceptor protein]-L-lysine.</text>
        <dbReference type="EC" id="2.3.2.27"/>
    </reaction>
</comment>
<dbReference type="SUPFAM" id="SSF57850">
    <property type="entry name" value="RING/U-box"/>
    <property type="match status" value="1"/>
</dbReference>
<evidence type="ECO:0000256" key="3">
    <source>
        <dbReference type="ARBA" id="ARBA00004906"/>
    </source>
</evidence>
<evidence type="ECO:0000256" key="11">
    <source>
        <dbReference type="ARBA" id="ARBA00022989"/>
    </source>
</evidence>
<accession>A0AB40C8J7</accession>
<evidence type="ECO:0000256" key="4">
    <source>
        <dbReference type="ARBA" id="ARBA00012483"/>
    </source>
</evidence>
<keyword evidence="12 14" id="KW-0472">Membrane</keyword>
<dbReference type="RefSeq" id="XP_039135106.1">
    <property type="nucleotide sequence ID" value="XM_039279172.1"/>
</dbReference>
<evidence type="ECO:0000256" key="2">
    <source>
        <dbReference type="ARBA" id="ARBA00004167"/>
    </source>
</evidence>
<evidence type="ECO:0000256" key="10">
    <source>
        <dbReference type="ARBA" id="ARBA00022833"/>
    </source>
</evidence>
<evidence type="ECO:0000256" key="12">
    <source>
        <dbReference type="ARBA" id="ARBA00023136"/>
    </source>
</evidence>
<evidence type="ECO:0000313" key="16">
    <source>
        <dbReference type="Proteomes" id="UP001515500"/>
    </source>
</evidence>
<evidence type="ECO:0000313" key="17">
    <source>
        <dbReference type="RefSeq" id="XP_039135106.1"/>
    </source>
</evidence>
<dbReference type="PROSITE" id="PS50089">
    <property type="entry name" value="ZF_RING_2"/>
    <property type="match status" value="1"/>
</dbReference>
<dbReference type="InterPro" id="IPR013083">
    <property type="entry name" value="Znf_RING/FYVE/PHD"/>
</dbReference>
<dbReference type="GO" id="GO:0016020">
    <property type="term" value="C:membrane"/>
    <property type="evidence" value="ECO:0007669"/>
    <property type="project" value="UniProtKB-SubCell"/>
</dbReference>
<keyword evidence="9" id="KW-0833">Ubl conjugation pathway</keyword>
<keyword evidence="6 14" id="KW-0812">Transmembrane</keyword>
<dbReference type="Gene3D" id="3.30.40.10">
    <property type="entry name" value="Zinc/RING finger domain, C3HC4 (zinc finger)"/>
    <property type="match status" value="1"/>
</dbReference>
<sequence length="227" mass="26055">MDTNKPHSSSETSFPILAVSLLGIITTAILLVSYYLYVVKCCRRRRDMIGRWRESPCMNQGLTEQAIQAIPIIQFKADTRSSFHECSVCLNEFQEEERLKILPHCFHVFHIDCIDTWLQSNSNCPVCRGGISSRDMFSCSKDFISQDNENLVIQVGDDDLRMEAQINNPSPVLHKVGSMGDECIDLRNKDEQFDVPTVRRSFSMDSSNNKQLYLLVQRILQHNPHLQ</sequence>
<dbReference type="CDD" id="cd16461">
    <property type="entry name" value="RING-H2_EL5-like"/>
    <property type="match status" value="1"/>
</dbReference>
<dbReference type="FunFam" id="3.30.40.10:FF:000187">
    <property type="entry name" value="E3 ubiquitin-protein ligase ATL6"/>
    <property type="match status" value="1"/>
</dbReference>
<dbReference type="InterPro" id="IPR044600">
    <property type="entry name" value="ATL1/ATL16-like"/>
</dbReference>
<dbReference type="GeneID" id="120272356"/>
<keyword evidence="10" id="KW-0862">Zinc</keyword>
<evidence type="ECO:0000259" key="15">
    <source>
        <dbReference type="PROSITE" id="PS50089"/>
    </source>
</evidence>
<evidence type="ECO:0000256" key="5">
    <source>
        <dbReference type="ARBA" id="ARBA00022679"/>
    </source>
</evidence>
<evidence type="ECO:0000256" key="14">
    <source>
        <dbReference type="SAM" id="Phobius"/>
    </source>
</evidence>
<dbReference type="Pfam" id="PF13639">
    <property type="entry name" value="zf-RING_2"/>
    <property type="match status" value="1"/>
</dbReference>
<organism evidence="16 17">
    <name type="scientific">Dioscorea cayennensis subsp. rotundata</name>
    <name type="common">White Guinea yam</name>
    <name type="synonym">Dioscorea rotundata</name>
    <dbReference type="NCBI Taxonomy" id="55577"/>
    <lineage>
        <taxon>Eukaryota</taxon>
        <taxon>Viridiplantae</taxon>
        <taxon>Streptophyta</taxon>
        <taxon>Embryophyta</taxon>
        <taxon>Tracheophyta</taxon>
        <taxon>Spermatophyta</taxon>
        <taxon>Magnoliopsida</taxon>
        <taxon>Liliopsida</taxon>
        <taxon>Dioscoreales</taxon>
        <taxon>Dioscoreaceae</taxon>
        <taxon>Dioscorea</taxon>
    </lineage>
</organism>
<dbReference type="GO" id="GO:0008270">
    <property type="term" value="F:zinc ion binding"/>
    <property type="evidence" value="ECO:0007669"/>
    <property type="project" value="UniProtKB-KW"/>
</dbReference>
<evidence type="ECO:0000256" key="1">
    <source>
        <dbReference type="ARBA" id="ARBA00000900"/>
    </source>
</evidence>
<keyword evidence="8 13" id="KW-0863">Zinc-finger</keyword>
<dbReference type="AlphaFoldDB" id="A0AB40C8J7"/>
<evidence type="ECO:0000256" key="13">
    <source>
        <dbReference type="PROSITE-ProRule" id="PRU00175"/>
    </source>
</evidence>
<comment type="pathway">
    <text evidence="3">Protein modification; protein ubiquitination.</text>
</comment>
<dbReference type="InterPro" id="IPR001841">
    <property type="entry name" value="Znf_RING"/>
</dbReference>
<dbReference type="PANTHER" id="PTHR46913:SF1">
    <property type="entry name" value="RING-H2 FINGER PROTEIN ATL16"/>
    <property type="match status" value="1"/>
</dbReference>
<dbReference type="PANTHER" id="PTHR46913">
    <property type="entry name" value="RING-H2 FINGER PROTEIN ATL16"/>
    <property type="match status" value="1"/>
</dbReference>
<feature type="domain" description="RING-type" evidence="15">
    <location>
        <begin position="86"/>
        <end position="128"/>
    </location>
</feature>
<dbReference type="EC" id="2.3.2.27" evidence="4"/>